<sequence>MCRGHIKLKTATIILVNNSRISIRYDKVHRAAPTTEQHSALAHYIGHVVRTYCPMKWKSWNVMSDEVRTQVSLYMSTNYNLKDINDESLAYVNRLFVERYKQWKSDLHQYFQTFDDPHVVFEEGCPKEFKGREDNWAWLCGDFQEPDYVGGSKFPKIYVFSDVYVRPRDELAESLYAMMMEKRQLVIQKSTSQLPTDTLLEFVDPPEDVGLQILTETLDQTLRWRPGTYCRGWAMPNSGNLEPLHHRSQIVRPSVSPTFVSWIYVPHRPPSPSNLSMATPQPFRALPLSTTLRPSNRLCKTTT</sequence>
<dbReference type="Proteomes" id="UP000315295">
    <property type="component" value="Unassembled WGS sequence"/>
</dbReference>
<gene>
    <name evidence="1" type="ORF">C1H46_031257</name>
</gene>
<keyword evidence="2" id="KW-1185">Reference proteome</keyword>
<accession>A0A540LAB2</accession>
<evidence type="ECO:0000313" key="1">
    <source>
        <dbReference type="EMBL" id="TQD83202.1"/>
    </source>
</evidence>
<proteinExistence type="predicted"/>
<comment type="caution">
    <text evidence="1">The sequence shown here is derived from an EMBL/GenBank/DDBJ whole genome shotgun (WGS) entry which is preliminary data.</text>
</comment>
<evidence type="ECO:0000313" key="2">
    <source>
        <dbReference type="Proteomes" id="UP000315295"/>
    </source>
</evidence>
<reference evidence="1 2" key="1">
    <citation type="journal article" date="2019" name="G3 (Bethesda)">
        <title>Sequencing of a Wild Apple (Malus baccata) Genome Unravels the Differences Between Cultivated and Wild Apple Species Regarding Disease Resistance and Cold Tolerance.</title>
        <authorList>
            <person name="Chen X."/>
        </authorList>
    </citation>
    <scope>NUCLEOTIDE SEQUENCE [LARGE SCALE GENOMIC DNA]</scope>
    <source>
        <strain evidence="2">cv. Shandingzi</strain>
        <tissue evidence="1">Leaves</tissue>
    </source>
</reference>
<dbReference type="AlphaFoldDB" id="A0A540LAB2"/>
<dbReference type="EMBL" id="VIEB01000689">
    <property type="protein sequence ID" value="TQD83202.1"/>
    <property type="molecule type" value="Genomic_DNA"/>
</dbReference>
<name>A0A540LAB2_MALBA</name>
<organism evidence="1 2">
    <name type="scientific">Malus baccata</name>
    <name type="common">Siberian crab apple</name>
    <name type="synonym">Pyrus baccata</name>
    <dbReference type="NCBI Taxonomy" id="106549"/>
    <lineage>
        <taxon>Eukaryota</taxon>
        <taxon>Viridiplantae</taxon>
        <taxon>Streptophyta</taxon>
        <taxon>Embryophyta</taxon>
        <taxon>Tracheophyta</taxon>
        <taxon>Spermatophyta</taxon>
        <taxon>Magnoliopsida</taxon>
        <taxon>eudicotyledons</taxon>
        <taxon>Gunneridae</taxon>
        <taxon>Pentapetalae</taxon>
        <taxon>rosids</taxon>
        <taxon>fabids</taxon>
        <taxon>Rosales</taxon>
        <taxon>Rosaceae</taxon>
        <taxon>Amygdaloideae</taxon>
        <taxon>Maleae</taxon>
        <taxon>Malus</taxon>
    </lineage>
</organism>
<protein>
    <submittedName>
        <fullName evidence="1">Uncharacterized protein</fullName>
    </submittedName>
</protein>